<evidence type="ECO:0000313" key="5">
    <source>
        <dbReference type="EMBL" id="KAK8767130.1"/>
    </source>
</evidence>
<evidence type="ECO:0000256" key="1">
    <source>
        <dbReference type="ARBA" id="ARBA00023015"/>
    </source>
</evidence>
<sequence>MGTLKKEGELASRALQGVKAVIELLDGPVKHVLCSTQRTVKLTYRLLLSRFSKNSEKRKEKSRDAARCRRSKESEIFTELSQQLPLPENVACQLDKASVMRLAISYLRLREILEPMAEVAKSADCSPYDSSVLEALDAVLLVLSAEGEIVFLSGNVGRHLGLNQNVLQTCFLATQKILRRWI</sequence>
<keyword evidence="6" id="KW-1185">Reference proteome</keyword>
<dbReference type="PANTHER" id="PTHR23043">
    <property type="entry name" value="HYPOXIA-INDUCIBLE FACTOR 1 ALPHA"/>
    <property type="match status" value="1"/>
</dbReference>
<name>A0AAQ4DXE0_AMBAM</name>
<comment type="caution">
    <text evidence="5">The sequence shown here is derived from an EMBL/GenBank/DDBJ whole genome shotgun (WGS) entry which is preliminary data.</text>
</comment>
<dbReference type="FunFam" id="4.10.280.10:FF:000076">
    <property type="entry name" value="hypoxia-inducible factor 3-alpha isoform X1"/>
    <property type="match status" value="1"/>
</dbReference>
<dbReference type="Proteomes" id="UP001321473">
    <property type="component" value="Unassembled WGS sequence"/>
</dbReference>
<reference evidence="5 6" key="1">
    <citation type="journal article" date="2023" name="Arcadia Sci">
        <title>De novo assembly of a long-read Amblyomma americanum tick genome.</title>
        <authorList>
            <person name="Chou S."/>
            <person name="Poskanzer K.E."/>
            <person name="Rollins M."/>
            <person name="Thuy-Boun P.S."/>
        </authorList>
    </citation>
    <scope>NUCLEOTIDE SEQUENCE [LARGE SCALE GENOMIC DNA]</scope>
    <source>
        <strain evidence="5">F_SG_1</strain>
        <tissue evidence="5">Salivary glands</tissue>
    </source>
</reference>
<dbReference type="InterPro" id="IPR036638">
    <property type="entry name" value="HLH_DNA-bd_sf"/>
</dbReference>
<dbReference type="SMART" id="SM00353">
    <property type="entry name" value="HLH"/>
    <property type="match status" value="1"/>
</dbReference>
<accession>A0AAQ4DXE0</accession>
<evidence type="ECO:0000259" key="4">
    <source>
        <dbReference type="PROSITE" id="PS50888"/>
    </source>
</evidence>
<proteinExistence type="predicted"/>
<dbReference type="Pfam" id="PF23171">
    <property type="entry name" value="bHLH_HIF1A"/>
    <property type="match status" value="1"/>
</dbReference>
<dbReference type="GO" id="GO:0010557">
    <property type="term" value="P:positive regulation of macromolecule biosynthetic process"/>
    <property type="evidence" value="ECO:0007669"/>
    <property type="project" value="UniProtKB-ARBA"/>
</dbReference>
<dbReference type="SUPFAM" id="SSF47459">
    <property type="entry name" value="HLH, helix-loop-helix DNA-binding domain"/>
    <property type="match status" value="1"/>
</dbReference>
<dbReference type="PANTHER" id="PTHR23043:SF17">
    <property type="entry name" value="PROTEIN SIMILAR"/>
    <property type="match status" value="1"/>
</dbReference>
<dbReference type="AlphaFoldDB" id="A0AAQ4DXE0"/>
<evidence type="ECO:0000256" key="3">
    <source>
        <dbReference type="ARBA" id="ARBA00023242"/>
    </source>
</evidence>
<dbReference type="Gene3D" id="4.10.280.10">
    <property type="entry name" value="Helix-loop-helix DNA-binding domain"/>
    <property type="match status" value="1"/>
</dbReference>
<dbReference type="GO" id="GO:0000977">
    <property type="term" value="F:RNA polymerase II transcription regulatory region sequence-specific DNA binding"/>
    <property type="evidence" value="ECO:0007669"/>
    <property type="project" value="TreeGrafter"/>
</dbReference>
<keyword evidence="2" id="KW-0804">Transcription</keyword>
<dbReference type="InterPro" id="IPR011598">
    <property type="entry name" value="bHLH_dom"/>
</dbReference>
<organism evidence="5 6">
    <name type="scientific">Amblyomma americanum</name>
    <name type="common">Lone star tick</name>
    <dbReference type="NCBI Taxonomy" id="6943"/>
    <lineage>
        <taxon>Eukaryota</taxon>
        <taxon>Metazoa</taxon>
        <taxon>Ecdysozoa</taxon>
        <taxon>Arthropoda</taxon>
        <taxon>Chelicerata</taxon>
        <taxon>Arachnida</taxon>
        <taxon>Acari</taxon>
        <taxon>Parasitiformes</taxon>
        <taxon>Ixodida</taxon>
        <taxon>Ixodoidea</taxon>
        <taxon>Ixodidae</taxon>
        <taxon>Amblyomminae</taxon>
        <taxon>Amblyomma</taxon>
    </lineage>
</organism>
<gene>
    <name evidence="5" type="ORF">V5799_006084</name>
</gene>
<evidence type="ECO:0000256" key="2">
    <source>
        <dbReference type="ARBA" id="ARBA00023163"/>
    </source>
</evidence>
<keyword evidence="3" id="KW-0539">Nucleus</keyword>
<dbReference type="EMBL" id="JARKHS020025710">
    <property type="protein sequence ID" value="KAK8767130.1"/>
    <property type="molecule type" value="Genomic_DNA"/>
</dbReference>
<dbReference type="GO" id="GO:0071456">
    <property type="term" value="P:cellular response to hypoxia"/>
    <property type="evidence" value="ECO:0007669"/>
    <property type="project" value="TreeGrafter"/>
</dbReference>
<dbReference type="PROSITE" id="PS50888">
    <property type="entry name" value="BHLH"/>
    <property type="match status" value="1"/>
</dbReference>
<feature type="domain" description="BHLH" evidence="4">
    <location>
        <begin position="57"/>
        <end position="110"/>
    </location>
</feature>
<dbReference type="GO" id="GO:0046983">
    <property type="term" value="F:protein dimerization activity"/>
    <property type="evidence" value="ECO:0007669"/>
    <property type="project" value="InterPro"/>
</dbReference>
<keyword evidence="1" id="KW-0805">Transcription regulation</keyword>
<protein>
    <recommendedName>
        <fullName evidence="4">BHLH domain-containing protein</fullName>
    </recommendedName>
</protein>
<dbReference type="Gene3D" id="3.30.450.20">
    <property type="entry name" value="PAS domain"/>
    <property type="match status" value="1"/>
</dbReference>
<dbReference type="GO" id="GO:0000981">
    <property type="term" value="F:DNA-binding transcription factor activity, RNA polymerase II-specific"/>
    <property type="evidence" value="ECO:0007669"/>
    <property type="project" value="TreeGrafter"/>
</dbReference>
<dbReference type="CDD" id="cd11433">
    <property type="entry name" value="bHLH-PAS_HIF"/>
    <property type="match status" value="1"/>
</dbReference>
<evidence type="ECO:0000313" key="6">
    <source>
        <dbReference type="Proteomes" id="UP001321473"/>
    </source>
</evidence>